<sequence length="181" mass="20832">MRSTAEALQAFETVVGRYLSELESLDMEQLLKKPNEEEWSIGQMYMHLIQSAQFMHLNNVDQCLAGSEATVDAAEEKTERGKGAFELGSFPPVRIRVPDSPQYTPKQPESKEQLKEGLLGVVERTKRTESAVSKVPESRKIIHPGFGALNANEWFLLIEMHYRHHLLQLERLKDFWEITYE</sequence>
<comment type="caution">
    <text evidence="2">The sequence shown here is derived from an EMBL/GenBank/DDBJ whole genome shotgun (WGS) entry which is preliminary data.</text>
</comment>
<dbReference type="InterPro" id="IPR034660">
    <property type="entry name" value="DinB/YfiT-like"/>
</dbReference>
<protein>
    <submittedName>
        <fullName evidence="2">DinB family protein</fullName>
    </submittedName>
</protein>
<accession>A0ABW2F763</accession>
<name>A0ABW2F763_9BACL</name>
<dbReference type="RefSeq" id="WP_378048769.1">
    <property type="nucleotide sequence ID" value="NZ_JBHMDN010000018.1"/>
</dbReference>
<feature type="domain" description="DinB-like" evidence="1">
    <location>
        <begin position="11"/>
        <end position="169"/>
    </location>
</feature>
<dbReference type="Pfam" id="PF12867">
    <property type="entry name" value="DinB_2"/>
    <property type="match status" value="1"/>
</dbReference>
<organism evidence="2 3">
    <name type="scientific">Cohnella cellulosilytica</name>
    <dbReference type="NCBI Taxonomy" id="986710"/>
    <lineage>
        <taxon>Bacteria</taxon>
        <taxon>Bacillati</taxon>
        <taxon>Bacillota</taxon>
        <taxon>Bacilli</taxon>
        <taxon>Bacillales</taxon>
        <taxon>Paenibacillaceae</taxon>
        <taxon>Cohnella</taxon>
    </lineage>
</organism>
<dbReference type="EMBL" id="JBHTAI010000003">
    <property type="protein sequence ID" value="MFC7148216.1"/>
    <property type="molecule type" value="Genomic_DNA"/>
</dbReference>
<evidence type="ECO:0000313" key="2">
    <source>
        <dbReference type="EMBL" id="MFC7148216.1"/>
    </source>
</evidence>
<evidence type="ECO:0000259" key="1">
    <source>
        <dbReference type="Pfam" id="PF12867"/>
    </source>
</evidence>
<keyword evidence="3" id="KW-1185">Reference proteome</keyword>
<dbReference type="InterPro" id="IPR024775">
    <property type="entry name" value="DinB-like"/>
</dbReference>
<reference evidence="3" key="1">
    <citation type="journal article" date="2019" name="Int. J. Syst. Evol. Microbiol.">
        <title>The Global Catalogue of Microorganisms (GCM) 10K type strain sequencing project: providing services to taxonomists for standard genome sequencing and annotation.</title>
        <authorList>
            <consortium name="The Broad Institute Genomics Platform"/>
            <consortium name="The Broad Institute Genome Sequencing Center for Infectious Disease"/>
            <person name="Wu L."/>
            <person name="Ma J."/>
        </authorList>
    </citation>
    <scope>NUCLEOTIDE SEQUENCE [LARGE SCALE GENOMIC DNA]</scope>
    <source>
        <strain evidence="3">KCTC 12907</strain>
    </source>
</reference>
<dbReference type="Gene3D" id="1.20.120.450">
    <property type="entry name" value="dinb family like domain"/>
    <property type="match status" value="1"/>
</dbReference>
<gene>
    <name evidence="2" type="ORF">ACFQMJ_06655</name>
</gene>
<dbReference type="Proteomes" id="UP001596378">
    <property type="component" value="Unassembled WGS sequence"/>
</dbReference>
<dbReference type="SUPFAM" id="SSF109854">
    <property type="entry name" value="DinB/YfiT-like putative metalloenzymes"/>
    <property type="match status" value="1"/>
</dbReference>
<proteinExistence type="predicted"/>
<evidence type="ECO:0000313" key="3">
    <source>
        <dbReference type="Proteomes" id="UP001596378"/>
    </source>
</evidence>